<dbReference type="InterPro" id="IPR000873">
    <property type="entry name" value="AMP-dep_synth/lig_dom"/>
</dbReference>
<gene>
    <name evidence="2" type="ORF">OHK93_001650</name>
</gene>
<dbReference type="InterPro" id="IPR042099">
    <property type="entry name" value="ANL_N_sf"/>
</dbReference>
<dbReference type="InterPro" id="IPR001031">
    <property type="entry name" value="Thioesterase"/>
</dbReference>
<dbReference type="InterPro" id="IPR045851">
    <property type="entry name" value="AMP-bd_C_sf"/>
</dbReference>
<dbReference type="InterPro" id="IPR029058">
    <property type="entry name" value="AB_hydrolase_fold"/>
</dbReference>
<dbReference type="Gene3D" id="3.40.50.1820">
    <property type="entry name" value="alpha/beta hydrolase"/>
    <property type="match status" value="1"/>
</dbReference>
<dbReference type="InterPro" id="IPR009081">
    <property type="entry name" value="PP-bd_ACP"/>
</dbReference>
<dbReference type="SUPFAM" id="SSF53474">
    <property type="entry name" value="alpha/beta-Hydrolases"/>
    <property type="match status" value="1"/>
</dbReference>
<evidence type="ECO:0000313" key="3">
    <source>
        <dbReference type="Proteomes" id="UP001161017"/>
    </source>
</evidence>
<comment type="caution">
    <text evidence="2">The sequence shown here is derived from an EMBL/GenBank/DDBJ whole genome shotgun (WGS) entry which is preliminary data.</text>
</comment>
<name>A0AA43QQU0_9LECA</name>
<dbReference type="Gene3D" id="1.10.1200.10">
    <property type="entry name" value="ACP-like"/>
    <property type="match status" value="1"/>
</dbReference>
<protein>
    <submittedName>
        <fullName evidence="2">NRPS-like protein biosynthetic cluster</fullName>
    </submittedName>
</protein>
<dbReference type="PANTHER" id="PTHR24096:SF267">
    <property type="entry name" value="MALONATE--COA LIGASE ACSF3, MITOCHONDRIAL"/>
    <property type="match status" value="1"/>
</dbReference>
<dbReference type="InterPro" id="IPR020845">
    <property type="entry name" value="AMP-binding_CS"/>
</dbReference>
<evidence type="ECO:0000259" key="1">
    <source>
        <dbReference type="PROSITE" id="PS50075"/>
    </source>
</evidence>
<dbReference type="Proteomes" id="UP001161017">
    <property type="component" value="Unassembled WGS sequence"/>
</dbReference>
<organism evidence="2 3">
    <name type="scientific">Ramalina farinacea</name>
    <dbReference type="NCBI Taxonomy" id="258253"/>
    <lineage>
        <taxon>Eukaryota</taxon>
        <taxon>Fungi</taxon>
        <taxon>Dikarya</taxon>
        <taxon>Ascomycota</taxon>
        <taxon>Pezizomycotina</taxon>
        <taxon>Lecanoromycetes</taxon>
        <taxon>OSLEUM clade</taxon>
        <taxon>Lecanoromycetidae</taxon>
        <taxon>Lecanorales</taxon>
        <taxon>Lecanorineae</taxon>
        <taxon>Ramalinaceae</taxon>
        <taxon>Ramalina</taxon>
    </lineage>
</organism>
<dbReference type="AlphaFoldDB" id="A0AA43QQU0"/>
<dbReference type="Pfam" id="PF00550">
    <property type="entry name" value="PP-binding"/>
    <property type="match status" value="1"/>
</dbReference>
<dbReference type="PROSITE" id="PS00455">
    <property type="entry name" value="AMP_BINDING"/>
    <property type="match status" value="1"/>
</dbReference>
<reference evidence="2" key="1">
    <citation type="journal article" date="2023" name="Genome Biol. Evol.">
        <title>First Whole Genome Sequence and Flow Cytometry Genome Size Data for the Lichen-Forming Fungus Ramalina farinacea (Ascomycota).</title>
        <authorList>
            <person name="Llewellyn T."/>
            <person name="Mian S."/>
            <person name="Hill R."/>
            <person name="Leitch I.J."/>
            <person name="Gaya E."/>
        </authorList>
    </citation>
    <scope>NUCLEOTIDE SEQUENCE</scope>
    <source>
        <strain evidence="2">LIQ254RAFAR</strain>
    </source>
</reference>
<dbReference type="Gene3D" id="3.40.50.12780">
    <property type="entry name" value="N-terminal domain of ligase-like"/>
    <property type="match status" value="1"/>
</dbReference>
<dbReference type="Pfam" id="PF00975">
    <property type="entry name" value="Thioesterase"/>
    <property type="match status" value="1"/>
</dbReference>
<dbReference type="Gene3D" id="3.30.300.30">
    <property type="match status" value="1"/>
</dbReference>
<evidence type="ECO:0000313" key="2">
    <source>
        <dbReference type="EMBL" id="MDI1490447.1"/>
    </source>
</evidence>
<dbReference type="InterPro" id="IPR036736">
    <property type="entry name" value="ACP-like_sf"/>
</dbReference>
<dbReference type="Pfam" id="PF00501">
    <property type="entry name" value="AMP-binding"/>
    <property type="match status" value="1"/>
</dbReference>
<keyword evidence="3" id="KW-1185">Reference proteome</keyword>
<accession>A0AA43QQU0</accession>
<dbReference type="EMBL" id="JAPUFD010000012">
    <property type="protein sequence ID" value="MDI1490447.1"/>
    <property type="molecule type" value="Genomic_DNA"/>
</dbReference>
<dbReference type="PROSITE" id="PS50075">
    <property type="entry name" value="CARRIER"/>
    <property type="match status" value="1"/>
</dbReference>
<proteinExistence type="predicted"/>
<dbReference type="PANTHER" id="PTHR24096">
    <property type="entry name" value="LONG-CHAIN-FATTY-ACID--COA LIGASE"/>
    <property type="match status" value="1"/>
</dbReference>
<dbReference type="SUPFAM" id="SSF47336">
    <property type="entry name" value="ACP-like"/>
    <property type="match status" value="1"/>
</dbReference>
<feature type="domain" description="Carrier" evidence="1">
    <location>
        <begin position="638"/>
        <end position="716"/>
    </location>
</feature>
<dbReference type="GO" id="GO:0031957">
    <property type="term" value="F:very long-chain fatty acid-CoA ligase activity"/>
    <property type="evidence" value="ECO:0007669"/>
    <property type="project" value="TreeGrafter"/>
</dbReference>
<sequence>MAHGSTGPHIASLLDSSAVKQAGLTIYSSGKQSKPAYLSYNDLRALASQKADLLRCHGKIHPGKVVLIHFKSQIENIIWFWAAIAARCIPALSTPLVNDREGRLSHLKHLHSLLLDPVVITQGGLASSDFAGNELLYILGIESLERPTPLEHRENAEEPQNGSKNSAFHSIFDQPRTWLSYITGRSGNEVSHDTRKGSRGIASESCAGEPVAASSRNYLNTSKCSLEDVGFLMLTSGSTGNAKAVCISHKQVFAAISGKLSSLPLSEGCALLNWIGFDHVASMVEIHLCAMQAGLNQVHVAAGEVIKDPLLFLRLLSEHRVSRTFAPNFFLCKLERTLEDANVADTEGIDLRHLTYIASGGEPNNVKTCAALSNHLQKLGVLVENVITPGFGMTETCAGAIFNRDCPSTDLRAKWENAALGKCVPGIEMRVSPVAGALHDMDTTLQSDDSEGALEIKGPIVFQGYFNDSNANQAAFTSDGWFKTGDLAIISANGDLRLIGRSKELMIINGVKYLPQELEAAINEAKIEGVSQSFVACFAHRPENSGAEEIYVIYQREYDPGDTEARIIALHSIIQVTMVFSGCRPRVLPLGLGRLEKSTLGKLSRTKIQASLKQGHYEDEEALDARLLQAHHKKNYSAPENHTERTLITLLSDVTRSPDQEMGIDTFILDTGITSVDLIRLKSMSEAAFNISDIPIITFLTKSTIRSLAPAIDQLQTQNHRGKYNPVITLQHHGSKDPLWLIHPGIGEVLVFFGLIPYFADRPIYGLRARGFNQGELPFTSLTDAVATYFHALKKQQPDGPYALAGYSYGSMLAFEIAKILEANGDTVQFLGSLNLPPHIKDRMQMLDWTAGLLHIAHFTGIITEHRSEELVEELRGLSQERQVAKLLAESDQQRCAELALTHASLWTWTKVAWSLQKIGWKYDPSGSVSRLDVFYCQPLKVVARTREEYRETKLRHWADFVREPVRFHEVDGQHYTMIGPDHVPTFQARLKDALAGRGL</sequence>
<dbReference type="GO" id="GO:0006633">
    <property type="term" value="P:fatty acid biosynthetic process"/>
    <property type="evidence" value="ECO:0007669"/>
    <property type="project" value="TreeGrafter"/>
</dbReference>
<dbReference type="SUPFAM" id="SSF56801">
    <property type="entry name" value="Acetyl-CoA synthetase-like"/>
    <property type="match status" value="1"/>
</dbReference>